<protein>
    <submittedName>
        <fullName evidence="3">Uncharacterized protein</fullName>
    </submittedName>
</protein>
<keyword evidence="2" id="KW-1133">Transmembrane helix</keyword>
<gene>
    <name evidence="3" type="ORF">D5F01_LYC13959</name>
</gene>
<feature type="transmembrane region" description="Helical" evidence="2">
    <location>
        <begin position="197"/>
        <end position="222"/>
    </location>
</feature>
<evidence type="ECO:0000256" key="2">
    <source>
        <dbReference type="SAM" id="Phobius"/>
    </source>
</evidence>
<comment type="caution">
    <text evidence="3">The sequence shown here is derived from an EMBL/GenBank/DDBJ whole genome shotgun (WGS) entry which is preliminary data.</text>
</comment>
<keyword evidence="2" id="KW-0812">Transmembrane</keyword>
<feature type="region of interest" description="Disordered" evidence="1">
    <location>
        <begin position="272"/>
        <end position="311"/>
    </location>
</feature>
<organism evidence="3 4">
    <name type="scientific">Larimichthys crocea</name>
    <name type="common">Large yellow croaker</name>
    <name type="synonym">Pseudosciaena crocea</name>
    <dbReference type="NCBI Taxonomy" id="215358"/>
    <lineage>
        <taxon>Eukaryota</taxon>
        <taxon>Metazoa</taxon>
        <taxon>Chordata</taxon>
        <taxon>Craniata</taxon>
        <taxon>Vertebrata</taxon>
        <taxon>Euteleostomi</taxon>
        <taxon>Actinopterygii</taxon>
        <taxon>Neopterygii</taxon>
        <taxon>Teleostei</taxon>
        <taxon>Neoteleostei</taxon>
        <taxon>Acanthomorphata</taxon>
        <taxon>Eupercaria</taxon>
        <taxon>Sciaenidae</taxon>
        <taxon>Larimichthys</taxon>
    </lineage>
</organism>
<proteinExistence type="predicted"/>
<keyword evidence="4" id="KW-1185">Reference proteome</keyword>
<evidence type="ECO:0000313" key="4">
    <source>
        <dbReference type="Proteomes" id="UP000424527"/>
    </source>
</evidence>
<accession>A0A6G0I9E9</accession>
<keyword evidence="2" id="KW-0472">Membrane</keyword>
<evidence type="ECO:0000256" key="1">
    <source>
        <dbReference type="SAM" id="MobiDB-lite"/>
    </source>
</evidence>
<sequence>MDFSSPHSPYLPPASPLLGFTDKMEALVNAGIKFSLRSLTRHLPPPRQSTFCDTNLADNENDKKRQRLSPARADETDKASKVTQSYHLHEKTFFVLEPHQAHLQYTNMNGLFFLFCCAEILSALLCGAEPQSTNSSPSATESLTNLTSFSTSMTEASTAMSSTHRANTKVTSKSPTTPSVTQTTASPNFFQGMKECLPVFMVSGGLMVVCTILLVSTLLLACKVCHLARHIKNLSSNSDLISNTEYWMGTDKKGKSKSEAEPKETTVMMADINETQAETNGTKEEGGKVTEEGQMGEENKEEVGRRRGGFS</sequence>
<dbReference type="EMBL" id="REGW02000013">
    <property type="protein sequence ID" value="KAE8287901.1"/>
    <property type="molecule type" value="Genomic_DNA"/>
</dbReference>
<evidence type="ECO:0000313" key="3">
    <source>
        <dbReference type="EMBL" id="KAE8287901.1"/>
    </source>
</evidence>
<feature type="region of interest" description="Disordered" evidence="1">
    <location>
        <begin position="157"/>
        <end position="184"/>
    </location>
</feature>
<feature type="region of interest" description="Disordered" evidence="1">
    <location>
        <begin position="45"/>
        <end position="82"/>
    </location>
</feature>
<dbReference type="Pfam" id="PF05399">
    <property type="entry name" value="EVI2A"/>
    <property type="match status" value="1"/>
</dbReference>
<dbReference type="Proteomes" id="UP000424527">
    <property type="component" value="Unassembled WGS sequence"/>
</dbReference>
<feature type="compositionally biased region" description="Basic and acidic residues" evidence="1">
    <location>
        <begin position="281"/>
        <end position="305"/>
    </location>
</feature>
<feature type="compositionally biased region" description="Polar residues" evidence="1">
    <location>
        <begin position="48"/>
        <end position="58"/>
    </location>
</feature>
<dbReference type="InterPro" id="IPR008608">
    <property type="entry name" value="Ectropic_vir_integratn_site_2A"/>
</dbReference>
<name>A0A6G0I9E9_LARCR</name>
<dbReference type="AlphaFoldDB" id="A0A6G0I9E9"/>
<reference evidence="3 4" key="1">
    <citation type="submission" date="2019-07" db="EMBL/GenBank/DDBJ databases">
        <title>Chromosome genome assembly for large yellow croaker.</title>
        <authorList>
            <person name="Xiao S."/>
        </authorList>
    </citation>
    <scope>NUCLEOTIDE SEQUENCE [LARGE SCALE GENOMIC DNA]</scope>
    <source>
        <strain evidence="3">JMULYC20181020</strain>
        <tissue evidence="3">Muscle</tissue>
    </source>
</reference>
<dbReference type="GO" id="GO:0016020">
    <property type="term" value="C:membrane"/>
    <property type="evidence" value="ECO:0007669"/>
    <property type="project" value="InterPro"/>
</dbReference>